<dbReference type="AlphaFoldDB" id="A0A7S0F1G0"/>
<gene>
    <name evidence="1" type="ORF">PANT1444_LOCUS15673</name>
</gene>
<accession>A0A7S0F1G0</accession>
<reference evidence="1" key="1">
    <citation type="submission" date="2021-01" db="EMBL/GenBank/DDBJ databases">
        <authorList>
            <person name="Corre E."/>
            <person name="Pelletier E."/>
            <person name="Niang G."/>
            <person name="Scheremetjew M."/>
            <person name="Finn R."/>
            <person name="Kale V."/>
            <person name="Holt S."/>
            <person name="Cochrane G."/>
            <person name="Meng A."/>
            <person name="Brown T."/>
            <person name="Cohen L."/>
        </authorList>
    </citation>
    <scope>NUCLEOTIDE SEQUENCE</scope>
    <source>
        <strain evidence="1">CCMP1374</strain>
    </source>
</reference>
<proteinExistence type="predicted"/>
<sequence>MRCTSCARDYAHGAELRAGGPQLPYLLAMAAASLSCPRWRPRRCHSRRPSPVAWDPIVEQLKLYWSNYACRMTGSTRETNNQGCPPHAQKDCKCGEDASAEVRLLARVAAAARARKDKQEEQADAS</sequence>
<name>A0A7S0F1G0_9EUKA</name>
<dbReference type="EMBL" id="HBEP01027553">
    <property type="protein sequence ID" value="CAD8500219.1"/>
    <property type="molecule type" value="Transcribed_RNA"/>
</dbReference>
<protein>
    <submittedName>
        <fullName evidence="1">Uncharacterized protein</fullName>
    </submittedName>
</protein>
<organism evidence="1">
    <name type="scientific">Phaeocystis antarctica</name>
    <dbReference type="NCBI Taxonomy" id="33657"/>
    <lineage>
        <taxon>Eukaryota</taxon>
        <taxon>Haptista</taxon>
        <taxon>Haptophyta</taxon>
        <taxon>Prymnesiophyceae</taxon>
        <taxon>Phaeocystales</taxon>
        <taxon>Phaeocystaceae</taxon>
        <taxon>Phaeocystis</taxon>
    </lineage>
</organism>
<evidence type="ECO:0000313" key="1">
    <source>
        <dbReference type="EMBL" id="CAD8500219.1"/>
    </source>
</evidence>